<comment type="cofactor">
    <cofactor evidence="1">
        <name>Mn(2+)</name>
        <dbReference type="ChEBI" id="CHEBI:29035"/>
    </cofactor>
</comment>
<dbReference type="GO" id="GO:0005737">
    <property type="term" value="C:cytoplasm"/>
    <property type="evidence" value="ECO:0007669"/>
    <property type="project" value="TreeGrafter"/>
</dbReference>
<feature type="region of interest" description="Disordered" evidence="11">
    <location>
        <begin position="39"/>
        <end position="65"/>
    </location>
</feature>
<evidence type="ECO:0000256" key="7">
    <source>
        <dbReference type="ARBA" id="ARBA00022801"/>
    </source>
</evidence>
<evidence type="ECO:0000313" key="13">
    <source>
        <dbReference type="EMBL" id="KAK3940470.1"/>
    </source>
</evidence>
<dbReference type="Gene3D" id="3.60.10.10">
    <property type="entry name" value="Endonuclease/exonuclease/phosphatase"/>
    <property type="match status" value="1"/>
</dbReference>
<protein>
    <submittedName>
        <fullName evidence="13">Tyrosyl-DNA phosphodiesterase 2</fullName>
    </submittedName>
</protein>
<dbReference type="GO" id="GO:0006302">
    <property type="term" value="P:double-strand break repair"/>
    <property type="evidence" value="ECO:0007669"/>
    <property type="project" value="TreeGrafter"/>
</dbReference>
<evidence type="ECO:0000256" key="4">
    <source>
        <dbReference type="ARBA" id="ARBA00022722"/>
    </source>
</evidence>
<comment type="cofactor">
    <cofactor evidence="2">
        <name>Mg(2+)</name>
        <dbReference type="ChEBI" id="CHEBI:18420"/>
    </cofactor>
</comment>
<dbReference type="EMBL" id="MU853796">
    <property type="protein sequence ID" value="KAK3940470.1"/>
    <property type="molecule type" value="Genomic_DNA"/>
</dbReference>
<keyword evidence="6" id="KW-0227">DNA damage</keyword>
<feature type="compositionally biased region" description="Acidic residues" evidence="11">
    <location>
        <begin position="327"/>
        <end position="336"/>
    </location>
</feature>
<feature type="region of interest" description="Disordered" evidence="11">
    <location>
        <begin position="317"/>
        <end position="356"/>
    </location>
</feature>
<comment type="caution">
    <text evidence="13">The sequence shown here is derived from an EMBL/GenBank/DDBJ whole genome shotgun (WGS) entry which is preliminary data.</text>
</comment>
<dbReference type="GO" id="GO:0004518">
    <property type="term" value="F:nuclease activity"/>
    <property type="evidence" value="ECO:0007669"/>
    <property type="project" value="UniProtKB-KW"/>
</dbReference>
<dbReference type="PANTHER" id="PTHR15822:SF4">
    <property type="entry name" value="TYROSYL-DNA PHOSPHODIESTERASE 2"/>
    <property type="match status" value="1"/>
</dbReference>
<organism evidence="13 14">
    <name type="scientific">Diplogelasinospora grovesii</name>
    <dbReference type="NCBI Taxonomy" id="303347"/>
    <lineage>
        <taxon>Eukaryota</taxon>
        <taxon>Fungi</taxon>
        <taxon>Dikarya</taxon>
        <taxon>Ascomycota</taxon>
        <taxon>Pezizomycotina</taxon>
        <taxon>Sordariomycetes</taxon>
        <taxon>Sordariomycetidae</taxon>
        <taxon>Sordariales</taxon>
        <taxon>Diplogelasinosporaceae</taxon>
        <taxon>Diplogelasinospora</taxon>
    </lineage>
</organism>
<evidence type="ECO:0000256" key="1">
    <source>
        <dbReference type="ARBA" id="ARBA00001936"/>
    </source>
</evidence>
<dbReference type="AlphaFoldDB" id="A0AAN6N7W9"/>
<keyword evidence="7" id="KW-0378">Hydrolase</keyword>
<keyword evidence="8" id="KW-0460">Magnesium</keyword>
<name>A0AAN6N7W9_9PEZI</name>
<gene>
    <name evidence="13" type="ORF">QBC46DRAFT_385467</name>
</gene>
<sequence length="372" mass="40585">MINRFSPWWHDVPLPSEPDAQALFLSWYTFDESAQCWNKHMPANPDTNSNDSTRPSDSAGNADTTSSELTLVTWNVDAFGARPEDRMAAIISTLQGQGATAAAAPDVLFFQEVSRAMLQFLLNDAWIRGRWYSSESGASVTGWPRGQQFTTATFLSRDRFTNGGCGGGGGGSSSSSIGPIWRTKYPSRFGRDALCCDVFLPSSSSGRREGTTRVRLVNVHLDSLPIQPSKRPRQVAIVANMLRGAGRGLVAGDFNPVLPEDDTLLVDSRLVDVWTALHPGEEGFTWGIDGQQPFPAGRLDKVGVVGLQATAIEVLHPGVLPSSRENDEGETASEEQSEQRKQRDEDEQPLPWSDHSGLRFSCALVDAQHPQV</sequence>
<feature type="compositionally biased region" description="Polar residues" evidence="11">
    <location>
        <begin position="45"/>
        <end position="65"/>
    </location>
</feature>
<keyword evidence="4" id="KW-0540">Nuclease</keyword>
<evidence type="ECO:0000256" key="6">
    <source>
        <dbReference type="ARBA" id="ARBA00022763"/>
    </source>
</evidence>
<accession>A0AAN6N7W9</accession>
<dbReference type="GO" id="GO:0070260">
    <property type="term" value="F:5'-tyrosyl-DNA phosphodiesterase activity"/>
    <property type="evidence" value="ECO:0007669"/>
    <property type="project" value="TreeGrafter"/>
</dbReference>
<keyword evidence="14" id="KW-1185">Reference proteome</keyword>
<dbReference type="InterPro" id="IPR005135">
    <property type="entry name" value="Endo/exonuclease/phosphatase"/>
</dbReference>
<evidence type="ECO:0000256" key="2">
    <source>
        <dbReference type="ARBA" id="ARBA00001946"/>
    </source>
</evidence>
<dbReference type="Pfam" id="PF03372">
    <property type="entry name" value="Exo_endo_phos"/>
    <property type="match status" value="1"/>
</dbReference>
<dbReference type="GO" id="GO:0046872">
    <property type="term" value="F:metal ion binding"/>
    <property type="evidence" value="ECO:0007669"/>
    <property type="project" value="UniProtKB-KW"/>
</dbReference>
<evidence type="ECO:0000256" key="9">
    <source>
        <dbReference type="ARBA" id="ARBA00023204"/>
    </source>
</evidence>
<keyword evidence="5" id="KW-0479">Metal-binding</keyword>
<proteinExistence type="predicted"/>
<comment type="subcellular location">
    <subcellularLocation>
        <location evidence="3">Nucleus</location>
        <location evidence="3">PML body</location>
    </subcellularLocation>
</comment>
<evidence type="ECO:0000259" key="12">
    <source>
        <dbReference type="Pfam" id="PF03372"/>
    </source>
</evidence>
<dbReference type="GO" id="GO:0003697">
    <property type="term" value="F:single-stranded DNA binding"/>
    <property type="evidence" value="ECO:0007669"/>
    <property type="project" value="TreeGrafter"/>
</dbReference>
<evidence type="ECO:0000313" key="14">
    <source>
        <dbReference type="Proteomes" id="UP001303473"/>
    </source>
</evidence>
<dbReference type="InterPro" id="IPR036691">
    <property type="entry name" value="Endo/exonu/phosph_ase_sf"/>
</dbReference>
<feature type="domain" description="Endonuclease/exonuclease/phosphatase" evidence="12">
    <location>
        <begin position="72"/>
        <end position="302"/>
    </location>
</feature>
<evidence type="ECO:0000256" key="11">
    <source>
        <dbReference type="SAM" id="MobiDB-lite"/>
    </source>
</evidence>
<evidence type="ECO:0000256" key="10">
    <source>
        <dbReference type="ARBA" id="ARBA00023242"/>
    </source>
</evidence>
<evidence type="ECO:0000256" key="3">
    <source>
        <dbReference type="ARBA" id="ARBA00004322"/>
    </source>
</evidence>
<dbReference type="Proteomes" id="UP001303473">
    <property type="component" value="Unassembled WGS sequence"/>
</dbReference>
<dbReference type="PANTHER" id="PTHR15822">
    <property type="entry name" value="TRAF AND TNF RECEPTOR-ASSOCIATED PROTEIN"/>
    <property type="match status" value="1"/>
</dbReference>
<evidence type="ECO:0000256" key="5">
    <source>
        <dbReference type="ARBA" id="ARBA00022723"/>
    </source>
</evidence>
<keyword evidence="9" id="KW-0234">DNA repair</keyword>
<dbReference type="SUPFAM" id="SSF56219">
    <property type="entry name" value="DNase I-like"/>
    <property type="match status" value="1"/>
</dbReference>
<dbReference type="CDD" id="cd09080">
    <property type="entry name" value="TDP2"/>
    <property type="match status" value="1"/>
</dbReference>
<keyword evidence="10" id="KW-0539">Nucleus</keyword>
<reference evidence="14" key="1">
    <citation type="journal article" date="2023" name="Mol. Phylogenet. Evol.">
        <title>Genome-scale phylogeny and comparative genomics of the fungal order Sordariales.</title>
        <authorList>
            <person name="Hensen N."/>
            <person name="Bonometti L."/>
            <person name="Westerberg I."/>
            <person name="Brannstrom I.O."/>
            <person name="Guillou S."/>
            <person name="Cros-Aarteil S."/>
            <person name="Calhoun S."/>
            <person name="Haridas S."/>
            <person name="Kuo A."/>
            <person name="Mondo S."/>
            <person name="Pangilinan J."/>
            <person name="Riley R."/>
            <person name="LaButti K."/>
            <person name="Andreopoulos B."/>
            <person name="Lipzen A."/>
            <person name="Chen C."/>
            <person name="Yan M."/>
            <person name="Daum C."/>
            <person name="Ng V."/>
            <person name="Clum A."/>
            <person name="Steindorff A."/>
            <person name="Ohm R.A."/>
            <person name="Martin F."/>
            <person name="Silar P."/>
            <person name="Natvig D.O."/>
            <person name="Lalanne C."/>
            <person name="Gautier V."/>
            <person name="Ament-Velasquez S.L."/>
            <person name="Kruys A."/>
            <person name="Hutchinson M.I."/>
            <person name="Powell A.J."/>
            <person name="Barry K."/>
            <person name="Miller A.N."/>
            <person name="Grigoriev I.V."/>
            <person name="Debuchy R."/>
            <person name="Gladieux P."/>
            <person name="Hiltunen Thoren M."/>
            <person name="Johannesson H."/>
        </authorList>
    </citation>
    <scope>NUCLEOTIDE SEQUENCE [LARGE SCALE GENOMIC DNA]</scope>
    <source>
        <strain evidence="14">CBS 340.73</strain>
    </source>
</reference>
<dbReference type="InterPro" id="IPR051547">
    <property type="entry name" value="TDP2-like"/>
</dbReference>
<evidence type="ECO:0000256" key="8">
    <source>
        <dbReference type="ARBA" id="ARBA00022842"/>
    </source>
</evidence>